<feature type="signal peptide" evidence="2">
    <location>
        <begin position="1"/>
        <end position="27"/>
    </location>
</feature>
<keyword evidence="2" id="KW-0732">Signal</keyword>
<dbReference type="KEGG" id="sapp:SAC06_07830"/>
<dbReference type="InterPro" id="IPR041100">
    <property type="entry name" value="TQ"/>
</dbReference>
<keyword evidence="1" id="KW-0472">Membrane</keyword>
<keyword evidence="1" id="KW-1133">Transmembrane helix</keyword>
<evidence type="ECO:0000256" key="1">
    <source>
        <dbReference type="SAM" id="Phobius"/>
    </source>
</evidence>
<dbReference type="EMBL" id="CP138335">
    <property type="protein sequence ID" value="XBW07546.1"/>
    <property type="molecule type" value="Genomic_DNA"/>
</dbReference>
<keyword evidence="1" id="KW-0812">Transmembrane</keyword>
<dbReference type="NCBIfam" id="NF033903">
    <property type="entry name" value="VaFE_rpt"/>
    <property type="match status" value="1"/>
</dbReference>
<dbReference type="Pfam" id="PF18202">
    <property type="entry name" value="TQ"/>
    <property type="match status" value="1"/>
</dbReference>
<protein>
    <submittedName>
        <fullName evidence="4">VaFE repeat-containing surface-anchored protein</fullName>
    </submittedName>
</protein>
<organism evidence="4">
    <name type="scientific">Scrofimicrobium appendicitidis</name>
    <dbReference type="NCBI Taxonomy" id="3079930"/>
    <lineage>
        <taxon>Bacteria</taxon>
        <taxon>Bacillati</taxon>
        <taxon>Actinomycetota</taxon>
        <taxon>Actinomycetes</taxon>
        <taxon>Actinomycetales</taxon>
        <taxon>Actinomycetaceae</taxon>
        <taxon>Scrofimicrobium</taxon>
    </lineage>
</organism>
<evidence type="ECO:0000313" key="4">
    <source>
        <dbReference type="EMBL" id="XBW07546.1"/>
    </source>
</evidence>
<name>A0AAU7V7D0_9ACTO</name>
<accession>A0AAU7V7D0</accession>
<evidence type="ECO:0000256" key="2">
    <source>
        <dbReference type="SAM" id="SignalP"/>
    </source>
</evidence>
<reference evidence="4" key="1">
    <citation type="submission" date="2023-11" db="EMBL/GenBank/DDBJ databases">
        <title>Scrofimicrobium hongkongense sp. nov., isolated from a patient with peritonitis.</title>
        <authorList>
            <person name="Lao H.Y."/>
            <person name="Wong A.Y.P."/>
            <person name="Ng T.L."/>
            <person name="Wong R.Y.L."/>
            <person name="Yau M.C.Y."/>
            <person name="Lam J.Y.W."/>
            <person name="Siu G.K.H."/>
        </authorList>
    </citation>
    <scope>NUCLEOTIDE SEQUENCE</scope>
    <source>
        <strain evidence="4">R131</strain>
    </source>
</reference>
<proteinExistence type="predicted"/>
<evidence type="ECO:0000259" key="3">
    <source>
        <dbReference type="Pfam" id="PF18202"/>
    </source>
</evidence>
<feature type="chain" id="PRO_5043560309" evidence="2">
    <location>
        <begin position="28"/>
        <end position="846"/>
    </location>
</feature>
<gene>
    <name evidence="4" type="ORF">SAC06_07830</name>
</gene>
<feature type="transmembrane region" description="Helical" evidence="1">
    <location>
        <begin position="824"/>
        <end position="843"/>
    </location>
</feature>
<dbReference type="RefSeq" id="WP_350257751.1">
    <property type="nucleotide sequence ID" value="NZ_CP138335.1"/>
</dbReference>
<feature type="domain" description="T-Q ester bond containing" evidence="3">
    <location>
        <begin position="693"/>
        <end position="808"/>
    </location>
</feature>
<dbReference type="Gene3D" id="2.60.40.3930">
    <property type="match status" value="1"/>
</dbReference>
<sequence>MKKTMYRIHLLVVLLLSGLIVALPAGASDSDDPFAQFYETRPHTEDLLAAGELEPLSELPADFGSDQYLTRTYGVDAKEAGLILAPTRSARSIQPDLEEKMWRPMVIIDTPGVSTLRTAYGAVINFANAQPEVPAYCVDLAQEGPVGLNGTVRQLTGDELSQLSKYSPPARYALTTAQVAQVLKAYGSAGTTTDALDAAAVALLVHVNFEQSANADEYVGAYLATWESNIPDIDLGTTGAQRLAAAERIAAWTRSHTPVTWDTPELVRTTGPDRAVLTNVAVRDAEGNPIPGIPFTAVLNGGARFDSNNSTVLEGTTGSEPASLPIHMVSNGAASAKINYRNQVHSLVYSKPTESGYQSTISTPTRSSTELVVRKSANLALAGLFIPAITSDVSGAFVPMPTQTDAEVSPNYLVVDRSPGIVGDHLLVTALPNQPVSLWIGVGGTLPGDPGYQPIPIKFTGVAYHTGEEPPEYQEDVPADAVEVARLELTADRGPGLYSVSSELPDSFPAGGFITWVWSMDPSAQTQVEPEDRRYLPEAWHDVFGATDEITSVRWPGKVESNLKVHETNDHTYLVDDVWISKLPASHPDFAGERHFGADHPEITQELYFWPEGTPILPGSTEGADLIGATKIPAANGFYPSVGNLEYRLRVDEEGRPTPGTYQVVHSFPGDDRVSPFQSPIPDRTEQHVVTRPSLHTTATDLKSGKKVVAPIKSATVRDQVCYQGLDTGLKYTLTGTLVNRKTEQPVSPPVTKEFTPAQPEGCIDVELPVSADQLAGSTLVAFEELSRDGTVLARHADLDDEGQTVTVGTPPKPLAKTGVTGTFLWIVGLGLLGLGASLLYGVRRS</sequence>
<dbReference type="AlphaFoldDB" id="A0AAU7V7D0"/>